<evidence type="ECO:0000259" key="3">
    <source>
        <dbReference type="PROSITE" id="PS51755"/>
    </source>
</evidence>
<protein>
    <recommendedName>
        <fullName evidence="3">OmpR/PhoB-type domain-containing protein</fullName>
    </recommendedName>
</protein>
<feature type="domain" description="OmpR/PhoB-type" evidence="3">
    <location>
        <begin position="4"/>
        <end position="104"/>
    </location>
</feature>
<evidence type="ECO:0000256" key="2">
    <source>
        <dbReference type="PROSITE-ProRule" id="PRU01091"/>
    </source>
</evidence>
<dbReference type="AlphaFoldDB" id="A0A7I8BPR7"/>
<dbReference type="SMART" id="SM00862">
    <property type="entry name" value="Trans_reg_C"/>
    <property type="match status" value="1"/>
</dbReference>
<keyword evidence="5" id="KW-1185">Reference proteome</keyword>
<dbReference type="SUPFAM" id="SSF48452">
    <property type="entry name" value="TPR-like"/>
    <property type="match status" value="1"/>
</dbReference>
<name>A0A7I8BPR7_9BURK</name>
<feature type="DNA-binding region" description="OmpR/PhoB-type" evidence="2">
    <location>
        <begin position="4"/>
        <end position="104"/>
    </location>
</feature>
<dbReference type="CDD" id="cd00383">
    <property type="entry name" value="trans_reg_C"/>
    <property type="match status" value="1"/>
</dbReference>
<organism evidence="4 5">
    <name type="scientific">Paraburkholderia largidicola</name>
    <dbReference type="NCBI Taxonomy" id="3014751"/>
    <lineage>
        <taxon>Bacteria</taxon>
        <taxon>Pseudomonadati</taxon>
        <taxon>Pseudomonadota</taxon>
        <taxon>Betaproteobacteria</taxon>
        <taxon>Burkholderiales</taxon>
        <taxon>Burkholderiaceae</taxon>
        <taxon>Paraburkholderia</taxon>
    </lineage>
</organism>
<gene>
    <name evidence="4" type="ORF">PPGU16_37510</name>
</gene>
<dbReference type="GO" id="GO:0006355">
    <property type="term" value="P:regulation of DNA-templated transcription"/>
    <property type="evidence" value="ECO:0007669"/>
    <property type="project" value="InterPro"/>
</dbReference>
<dbReference type="InterPro" id="IPR001867">
    <property type="entry name" value="OmpR/PhoB-type_DNA-bd"/>
</dbReference>
<sequence>MEPTEPVWIADVELDIGRYALRRGGEQIRLERLPMELLILMASRSGQLVTRADIVRALWGGNAYRQTDNSINTAIRKIRIALGENPDAPRYLLTVKGKGYRLEGIGTAAAVETAPAPSTAAARLLVLPFGNQTGDTALDSFCDALADETSANLGMLDANRILVVARTTAAHYRNAKKSIAEIAFELSVDYVLEGSLMRDGGRLRILVQLIRCYDQVQVWRHAYEPVAKGALDIQMEVGAALAREVSLALGEQFQLRLARRLPVDPRAHDAYLRGRYYWTRRVHFDAGFAAHHALSDEDFIRARGYFEEAVEHDPTYALGYVGLSNVFGGTAAHGFYPSLQGYPRARETALRALELDSSLPEAHQALAGVHYFFDWDWRRAEEEFLEALRLNPEHAETSRLYARLLLVLGREAEGRAQFERAERADPLGFEGSRIFGLVQSGRYEEVTRDYLSAGHGNRSPLVYQLLAIAFEVRGDYERAVEATVDALTRCNEFTRAESVRAAWDAGGYDRVLQWYLQDLQARRQTRYTSPFLFAELYARLGQADEMFRWLEVSLAERSPRLCELRTNPWFNHYRSLGKFRSVEKRIGY</sequence>
<dbReference type="Proteomes" id="UP000510888">
    <property type="component" value="Chromosome 2"/>
</dbReference>
<dbReference type="InterPro" id="IPR036388">
    <property type="entry name" value="WH-like_DNA-bd_sf"/>
</dbReference>
<reference evidence="4 5" key="1">
    <citation type="journal article" date="2020" name="Genes (Basel)">
        <title>Genomic Comparison of Insect Gut Symbionts from Divergent Burkholderia Subclades.</title>
        <authorList>
            <person name="Takeshita K."/>
            <person name="Kikuchi Y."/>
        </authorList>
    </citation>
    <scope>NUCLEOTIDE SEQUENCE [LARGE SCALE GENOMIC DNA]</scope>
    <source>
        <strain evidence="4 5">PGU16</strain>
    </source>
</reference>
<dbReference type="Pfam" id="PF00486">
    <property type="entry name" value="Trans_reg_C"/>
    <property type="match status" value="1"/>
</dbReference>
<dbReference type="GO" id="GO:0003677">
    <property type="term" value="F:DNA binding"/>
    <property type="evidence" value="ECO:0007669"/>
    <property type="project" value="UniProtKB-UniRule"/>
</dbReference>
<dbReference type="KEGG" id="plad:PPGU16_37510"/>
<dbReference type="SUPFAM" id="SSF46894">
    <property type="entry name" value="C-terminal effector domain of the bipartite response regulators"/>
    <property type="match status" value="1"/>
</dbReference>
<dbReference type="InterPro" id="IPR016032">
    <property type="entry name" value="Sig_transdc_resp-reg_C-effctor"/>
</dbReference>
<evidence type="ECO:0000313" key="5">
    <source>
        <dbReference type="Proteomes" id="UP000510888"/>
    </source>
</evidence>
<evidence type="ECO:0000256" key="1">
    <source>
        <dbReference type="ARBA" id="ARBA00023125"/>
    </source>
</evidence>
<dbReference type="Gene3D" id="1.10.10.10">
    <property type="entry name" value="Winged helix-like DNA-binding domain superfamily/Winged helix DNA-binding domain"/>
    <property type="match status" value="1"/>
</dbReference>
<accession>A0A7I8BPR7</accession>
<proteinExistence type="predicted"/>
<dbReference type="Gene3D" id="1.25.40.10">
    <property type="entry name" value="Tetratricopeptide repeat domain"/>
    <property type="match status" value="1"/>
</dbReference>
<keyword evidence="1 2" id="KW-0238">DNA-binding</keyword>
<dbReference type="EMBL" id="AP023175">
    <property type="protein sequence ID" value="BCF90684.1"/>
    <property type="molecule type" value="Genomic_DNA"/>
</dbReference>
<dbReference type="InterPro" id="IPR011990">
    <property type="entry name" value="TPR-like_helical_dom_sf"/>
</dbReference>
<dbReference type="PROSITE" id="PS51755">
    <property type="entry name" value="OMPR_PHOB"/>
    <property type="match status" value="1"/>
</dbReference>
<evidence type="ECO:0000313" key="4">
    <source>
        <dbReference type="EMBL" id="BCF90684.1"/>
    </source>
</evidence>
<dbReference type="GO" id="GO:0000160">
    <property type="term" value="P:phosphorelay signal transduction system"/>
    <property type="evidence" value="ECO:0007669"/>
    <property type="project" value="InterPro"/>
</dbReference>
<dbReference type="RefSeq" id="WP_180724314.1">
    <property type="nucleotide sequence ID" value="NZ_AP023175.1"/>
</dbReference>